<protein>
    <submittedName>
        <fullName evidence="1">Uncharacterized protein</fullName>
    </submittedName>
</protein>
<name>A0A9D2PKU9_9FIRM</name>
<proteinExistence type="predicted"/>
<dbReference type="AlphaFoldDB" id="A0A9D2PKU9"/>
<reference evidence="1" key="2">
    <citation type="submission" date="2021-04" db="EMBL/GenBank/DDBJ databases">
        <authorList>
            <person name="Gilroy R."/>
        </authorList>
    </citation>
    <scope>NUCLEOTIDE SEQUENCE</scope>
    <source>
        <strain evidence="1">ChiSjej3B21-8574</strain>
    </source>
</reference>
<comment type="caution">
    <text evidence="1">The sequence shown here is derived from an EMBL/GenBank/DDBJ whole genome shotgun (WGS) entry which is preliminary data.</text>
</comment>
<evidence type="ECO:0000313" key="2">
    <source>
        <dbReference type="Proteomes" id="UP000823904"/>
    </source>
</evidence>
<gene>
    <name evidence="1" type="ORF">H9754_11975</name>
</gene>
<organism evidence="1 2">
    <name type="scientific">Candidatus Anaerostipes avistercoris</name>
    <dbReference type="NCBI Taxonomy" id="2838462"/>
    <lineage>
        <taxon>Bacteria</taxon>
        <taxon>Bacillati</taxon>
        <taxon>Bacillota</taxon>
        <taxon>Clostridia</taxon>
        <taxon>Lachnospirales</taxon>
        <taxon>Lachnospiraceae</taxon>
        <taxon>Anaerostipes</taxon>
    </lineage>
</organism>
<reference evidence="1" key="1">
    <citation type="journal article" date="2021" name="PeerJ">
        <title>Extensive microbial diversity within the chicken gut microbiome revealed by metagenomics and culture.</title>
        <authorList>
            <person name="Gilroy R."/>
            <person name="Ravi A."/>
            <person name="Getino M."/>
            <person name="Pursley I."/>
            <person name="Horton D.L."/>
            <person name="Alikhan N.F."/>
            <person name="Baker D."/>
            <person name="Gharbi K."/>
            <person name="Hall N."/>
            <person name="Watson M."/>
            <person name="Adriaenssens E.M."/>
            <person name="Foster-Nyarko E."/>
            <person name="Jarju S."/>
            <person name="Secka A."/>
            <person name="Antonio M."/>
            <person name="Oren A."/>
            <person name="Chaudhuri R.R."/>
            <person name="La Ragione R."/>
            <person name="Hildebrand F."/>
            <person name="Pallen M.J."/>
        </authorList>
    </citation>
    <scope>NUCLEOTIDE SEQUENCE</scope>
    <source>
        <strain evidence="1">ChiSjej3B21-8574</strain>
    </source>
</reference>
<evidence type="ECO:0000313" key="1">
    <source>
        <dbReference type="EMBL" id="HJC51260.1"/>
    </source>
</evidence>
<dbReference type="Proteomes" id="UP000823904">
    <property type="component" value="Unassembled WGS sequence"/>
</dbReference>
<accession>A0A9D2PKU9</accession>
<dbReference type="EMBL" id="DWWD01000046">
    <property type="protein sequence ID" value="HJC51260.1"/>
    <property type="molecule type" value="Genomic_DNA"/>
</dbReference>
<sequence>MKDNLIYFPGVWHESMEELYEKMTLEELKEIARIHEIAGLYKFNKSKQIAVIISNILSREYMWEFFLCASPEELELFEQIAEDDEVLEEEEADLQQMMRYFFRGGYILLGDDGKMIIPEEVRTAYRRLNTPEFQKAHREYNTAYNYCCGITALYGLASLKEITKIYNTYEKKQMTPEEMLFDIFLPSLKRSKAIVYTDDMLVESILLHQKGMVDQILKIRRFYDPYIPGREEIYELAHGIEDPLMIFGMYLMEYMQFSVQAAMGVTELVAGMLKIGADPEDVFDLLKKEDIAFISEDQEDEFAGELVELWMNLRLYTMYGHTPVEMGEGAY</sequence>